<dbReference type="Proteomes" id="UP000006001">
    <property type="component" value="Unassembled WGS sequence"/>
</dbReference>
<feature type="transmembrane region" description="Helical" evidence="8">
    <location>
        <begin position="28"/>
        <end position="47"/>
    </location>
</feature>
<name>D0WIL3_SLAES</name>
<dbReference type="PROSITE" id="PS00610">
    <property type="entry name" value="NA_NEUROTRAN_SYMP_1"/>
    <property type="match status" value="1"/>
</dbReference>
<comment type="subcellular location">
    <subcellularLocation>
        <location evidence="1">Membrane</location>
        <topology evidence="1">Multi-pass membrane protein</topology>
    </subcellularLocation>
</comment>
<keyword evidence="4 8" id="KW-1133">Transmembrane helix</keyword>
<keyword evidence="6" id="KW-0769">Symport</keyword>
<feature type="transmembrane region" description="Helical" evidence="8">
    <location>
        <begin position="102"/>
        <end position="125"/>
    </location>
</feature>
<keyword evidence="5 8" id="KW-0472">Membrane</keyword>
<dbReference type="SUPFAM" id="SSF161070">
    <property type="entry name" value="SNF-like"/>
    <property type="match status" value="1"/>
</dbReference>
<dbReference type="PRINTS" id="PR00176">
    <property type="entry name" value="NANEUSMPORT"/>
</dbReference>
<gene>
    <name evidence="9" type="ORF">HMPREF0762_01688</name>
</gene>
<evidence type="ECO:0000256" key="4">
    <source>
        <dbReference type="ARBA" id="ARBA00022989"/>
    </source>
</evidence>
<dbReference type="PROSITE" id="PS50267">
    <property type="entry name" value="NA_NEUROTRAN_SYMP_3"/>
    <property type="match status" value="1"/>
</dbReference>
<evidence type="ECO:0000256" key="2">
    <source>
        <dbReference type="ARBA" id="ARBA00022448"/>
    </source>
</evidence>
<dbReference type="OrthoDB" id="9762833at2"/>
<keyword evidence="10" id="KW-1185">Reference proteome</keyword>
<feature type="transmembrane region" description="Helical" evidence="8">
    <location>
        <begin position="360"/>
        <end position="385"/>
    </location>
</feature>
<reference evidence="9" key="1">
    <citation type="submission" date="2009-10" db="EMBL/GenBank/DDBJ databases">
        <authorList>
            <person name="Weinstock G."/>
            <person name="Sodergren E."/>
            <person name="Clifton S."/>
            <person name="Fulton L."/>
            <person name="Fulton B."/>
            <person name="Courtney L."/>
            <person name="Fronick C."/>
            <person name="Harrison M."/>
            <person name="Strong C."/>
            <person name="Farmer C."/>
            <person name="Delahaunty K."/>
            <person name="Markovic C."/>
            <person name="Hall O."/>
            <person name="Minx P."/>
            <person name="Tomlinson C."/>
            <person name="Mitreva M."/>
            <person name="Nelson J."/>
            <person name="Hou S."/>
            <person name="Wollam A."/>
            <person name="Pepin K.H."/>
            <person name="Johnson M."/>
            <person name="Bhonagiri V."/>
            <person name="Nash W.E."/>
            <person name="Warren W."/>
            <person name="Chinwalla A."/>
            <person name="Mardis E.R."/>
            <person name="Wilson R.K."/>
        </authorList>
    </citation>
    <scope>NUCLEOTIDE SEQUENCE [LARGE SCALE GENOMIC DNA]</scope>
    <source>
        <strain evidence="9">ATCC 700122</strain>
    </source>
</reference>
<keyword evidence="3 6" id="KW-0812">Transmembrane</keyword>
<evidence type="ECO:0000256" key="8">
    <source>
        <dbReference type="SAM" id="Phobius"/>
    </source>
</evidence>
<dbReference type="PANTHER" id="PTHR42948:SF1">
    <property type="entry name" value="TRANSPORTER"/>
    <property type="match status" value="1"/>
</dbReference>
<evidence type="ECO:0000313" key="10">
    <source>
        <dbReference type="Proteomes" id="UP000006001"/>
    </source>
</evidence>
<evidence type="ECO:0000256" key="7">
    <source>
        <dbReference type="SAM" id="MobiDB-lite"/>
    </source>
</evidence>
<dbReference type="NCBIfam" id="NF037979">
    <property type="entry name" value="Na_transp"/>
    <property type="match status" value="1"/>
</dbReference>
<comment type="caution">
    <text evidence="9">The sequence shown here is derived from an EMBL/GenBank/DDBJ whole genome shotgun (WGS) entry which is preliminary data.</text>
</comment>
<dbReference type="EMBL" id="ACUX02000016">
    <property type="protein sequence ID" value="EEZ60880.1"/>
    <property type="molecule type" value="Genomic_DNA"/>
</dbReference>
<accession>D0WIL3</accession>
<protein>
    <recommendedName>
        <fullName evidence="6">Transporter</fullName>
    </recommendedName>
</protein>
<dbReference type="InterPro" id="IPR047218">
    <property type="entry name" value="YocR/YhdH-like"/>
</dbReference>
<organism evidence="9 10">
    <name type="scientific">Slackia exigua (strain ATCC 700122 / DSM 15923 / CIP 105133 / JCM 11022 / KCTC 5966 / S-7)</name>
    <dbReference type="NCBI Taxonomy" id="649764"/>
    <lineage>
        <taxon>Bacteria</taxon>
        <taxon>Bacillati</taxon>
        <taxon>Actinomycetota</taxon>
        <taxon>Coriobacteriia</taxon>
        <taxon>Eggerthellales</taxon>
        <taxon>Eggerthellaceae</taxon>
        <taxon>Slackia</taxon>
    </lineage>
</organism>
<dbReference type="RefSeq" id="WP_006362949.1">
    <property type="nucleotide sequence ID" value="NZ_GG700631.1"/>
</dbReference>
<feature type="transmembrane region" description="Helical" evidence="8">
    <location>
        <begin position="316"/>
        <end position="339"/>
    </location>
</feature>
<dbReference type="CDD" id="cd10336">
    <property type="entry name" value="SLC6sbd_Tyt1-Like"/>
    <property type="match status" value="1"/>
</dbReference>
<evidence type="ECO:0000256" key="1">
    <source>
        <dbReference type="ARBA" id="ARBA00004141"/>
    </source>
</evidence>
<dbReference type="eggNOG" id="COG0733">
    <property type="taxonomic scope" value="Bacteria"/>
</dbReference>
<proteinExistence type="inferred from homology"/>
<comment type="similarity">
    <text evidence="6">Belongs to the sodium:neurotransmitter symporter (SNF) (TC 2.A.22) family.</text>
</comment>
<dbReference type="GeneID" id="85008224"/>
<dbReference type="InterPro" id="IPR037272">
    <property type="entry name" value="SNS_sf"/>
</dbReference>
<dbReference type="GO" id="GO:0015293">
    <property type="term" value="F:symporter activity"/>
    <property type="evidence" value="ECO:0007669"/>
    <property type="project" value="UniProtKB-KW"/>
</dbReference>
<feature type="transmembrane region" description="Helical" evidence="8">
    <location>
        <begin position="443"/>
        <end position="464"/>
    </location>
</feature>
<feature type="transmembrane region" description="Helical" evidence="8">
    <location>
        <begin position="270"/>
        <end position="296"/>
    </location>
</feature>
<evidence type="ECO:0000313" key="9">
    <source>
        <dbReference type="EMBL" id="EEZ60880.1"/>
    </source>
</evidence>
<dbReference type="Pfam" id="PF00209">
    <property type="entry name" value="SNF"/>
    <property type="match status" value="2"/>
</dbReference>
<dbReference type="GO" id="GO:0016020">
    <property type="term" value="C:membrane"/>
    <property type="evidence" value="ECO:0007669"/>
    <property type="project" value="UniProtKB-SubCell"/>
</dbReference>
<evidence type="ECO:0000256" key="6">
    <source>
        <dbReference type="RuleBase" id="RU003732"/>
    </source>
</evidence>
<feature type="transmembrane region" description="Helical" evidence="8">
    <location>
        <begin position="158"/>
        <end position="176"/>
    </location>
</feature>
<dbReference type="HOGENOM" id="CLU_006855_3_4_11"/>
<dbReference type="PANTHER" id="PTHR42948">
    <property type="entry name" value="TRANSPORTER"/>
    <property type="match status" value="1"/>
</dbReference>
<keyword evidence="2 6" id="KW-0813">Transport</keyword>
<evidence type="ECO:0000256" key="3">
    <source>
        <dbReference type="ARBA" id="ARBA00022692"/>
    </source>
</evidence>
<feature type="transmembrane region" description="Helical" evidence="8">
    <location>
        <begin position="405"/>
        <end position="422"/>
    </location>
</feature>
<feature type="transmembrane region" description="Helical" evidence="8">
    <location>
        <begin position="59"/>
        <end position="81"/>
    </location>
</feature>
<sequence length="472" mass="49845">MSSDTRIIEPKSPGDSAAGSRAQWSGKLAFVLAAAASAVGLGSMWRFPYLAAHYGGGAFLLLFVVFVFTLGISLLTLEVAFGRKTRQSAIGAYRQFGDRYSFIGVLSSAVPFIIAPYYCVIGGWVTKYAFAYVFDSPSAMADGGTYFSSFIANGPQSVSFMLVFLAVTFLTVALGVNGGIEKANLIMMPALIVMSIAVAAYTLTLPGALDGLVYYLKPDFSKFSIDLVVAALGQTFFALSIAMAIMVTYGSYVKSEVSIPTSSVQTAGMTLGISLLAGMMVVPAAFVAFGSGAAVAENSGPSLMFIVLPQVFENMGPVAGALGFVFFLLVFFAALTSAISLVEACTSILADALGAMRRRALVIVIVYMSVVGIVVALGYSGLSFIQPMGEGSTILDALDFVSNSVLMPAVALITCLFFGWIVKPRVIIDEIRRSSEFRLADAWSAMIKYVAPVCILVILVASIGKSLGFFSF</sequence>
<dbReference type="AlphaFoldDB" id="D0WIL3"/>
<evidence type="ECO:0000256" key="5">
    <source>
        <dbReference type="ARBA" id="ARBA00023136"/>
    </source>
</evidence>
<feature type="region of interest" description="Disordered" evidence="7">
    <location>
        <begin position="1"/>
        <end position="20"/>
    </location>
</feature>
<feature type="transmembrane region" description="Helical" evidence="8">
    <location>
        <begin position="223"/>
        <end position="249"/>
    </location>
</feature>
<dbReference type="InterPro" id="IPR000175">
    <property type="entry name" value="Na/ntran_symport"/>
</dbReference>